<evidence type="ECO:0000313" key="2">
    <source>
        <dbReference type="Proteomes" id="UP000765509"/>
    </source>
</evidence>
<gene>
    <name evidence="1" type="ORF">O181_086489</name>
</gene>
<reference evidence="1" key="1">
    <citation type="submission" date="2021-03" db="EMBL/GenBank/DDBJ databases">
        <title>Draft genome sequence of rust myrtle Austropuccinia psidii MF-1, a brazilian biotype.</title>
        <authorList>
            <person name="Quecine M.C."/>
            <person name="Pachon D.M.R."/>
            <person name="Bonatelli M.L."/>
            <person name="Correr F.H."/>
            <person name="Franceschini L.M."/>
            <person name="Leite T.F."/>
            <person name="Margarido G.R.A."/>
            <person name="Almeida C.A."/>
            <person name="Ferrarezi J.A."/>
            <person name="Labate C.A."/>
        </authorList>
    </citation>
    <scope>NUCLEOTIDE SEQUENCE</scope>
    <source>
        <strain evidence="1">MF-1</strain>
    </source>
</reference>
<name>A0A9Q3IND7_9BASI</name>
<evidence type="ECO:0000313" key="1">
    <source>
        <dbReference type="EMBL" id="MBW0546774.1"/>
    </source>
</evidence>
<sequence length="110" mass="12226">MGCLFGSSLQSHRAAMPSSRLFRADDHRNSKSYRAPQYTKEHRRSQAFSLLDAAYLSVIISRLFQIQAKQLASPDVVIAIYLALKSEGLFDSKSFGFPSVTCGDYSSAKK</sequence>
<dbReference type="AlphaFoldDB" id="A0A9Q3IND7"/>
<keyword evidence="2" id="KW-1185">Reference proteome</keyword>
<protein>
    <submittedName>
        <fullName evidence="1">Uncharacterized protein</fullName>
    </submittedName>
</protein>
<dbReference type="Proteomes" id="UP000765509">
    <property type="component" value="Unassembled WGS sequence"/>
</dbReference>
<accession>A0A9Q3IND7</accession>
<comment type="caution">
    <text evidence="1">The sequence shown here is derived from an EMBL/GenBank/DDBJ whole genome shotgun (WGS) entry which is preliminary data.</text>
</comment>
<organism evidence="1 2">
    <name type="scientific">Austropuccinia psidii MF-1</name>
    <dbReference type="NCBI Taxonomy" id="1389203"/>
    <lineage>
        <taxon>Eukaryota</taxon>
        <taxon>Fungi</taxon>
        <taxon>Dikarya</taxon>
        <taxon>Basidiomycota</taxon>
        <taxon>Pucciniomycotina</taxon>
        <taxon>Pucciniomycetes</taxon>
        <taxon>Pucciniales</taxon>
        <taxon>Sphaerophragmiaceae</taxon>
        <taxon>Austropuccinia</taxon>
    </lineage>
</organism>
<dbReference type="EMBL" id="AVOT02051782">
    <property type="protein sequence ID" value="MBW0546774.1"/>
    <property type="molecule type" value="Genomic_DNA"/>
</dbReference>
<proteinExistence type="predicted"/>